<accession>A0A6G5QHV3</accession>
<reference evidence="1 2" key="1">
    <citation type="submission" date="2016-07" db="EMBL/GenBank/DDBJ databases">
        <title>Comparative genomics of the Campylobacter concisus group.</title>
        <authorList>
            <person name="Miller W.G."/>
            <person name="Yee E."/>
            <person name="Chapman M.H."/>
            <person name="Huynh S."/>
            <person name="Bono J.L."/>
            <person name="On S.L.W."/>
            <person name="StLeger J."/>
            <person name="Foster G."/>
            <person name="Parker C.T."/>
        </authorList>
    </citation>
    <scope>NUCLEOTIDE SEQUENCE [LARGE SCALE GENOMIC DNA]</scope>
    <source>
        <strain evidence="1 2">CCUG 21559</strain>
    </source>
</reference>
<evidence type="ECO:0008006" key="3">
    <source>
        <dbReference type="Google" id="ProtNLM"/>
    </source>
</evidence>
<dbReference type="EMBL" id="CP012542">
    <property type="protein sequence ID" value="QCD45250.1"/>
    <property type="molecule type" value="Genomic_DNA"/>
</dbReference>
<dbReference type="SUPFAM" id="SSF103515">
    <property type="entry name" value="Autotransporter"/>
    <property type="match status" value="1"/>
</dbReference>
<dbReference type="InterPro" id="IPR036709">
    <property type="entry name" value="Autotransporte_beta_dom_sf"/>
</dbReference>
<dbReference type="RefSeq" id="WP_171994045.1">
    <property type="nucleotide sequence ID" value="NZ_CP012542.1"/>
</dbReference>
<protein>
    <recommendedName>
        <fullName evidence="3">Autotransporter domain protein</fullName>
    </recommendedName>
</protein>
<gene>
    <name evidence="1" type="ORF">CMUC_1490</name>
</gene>
<evidence type="ECO:0000313" key="2">
    <source>
        <dbReference type="Proteomes" id="UP000503264"/>
    </source>
</evidence>
<name>A0A6G5QHV3_9BACT</name>
<dbReference type="AlphaFoldDB" id="A0A6G5QHV3"/>
<proteinExistence type="predicted"/>
<keyword evidence="2" id="KW-1185">Reference proteome</keyword>
<sequence length="84" mass="9736">MQFGGYALYERRLSGKKFDNRAKFKDFDDSCFTQKYELDTNLFTLGLNSQLDFSNGIFTRIGLINEFSSKRKSSSILATFGYKF</sequence>
<organism evidence="1 2">
    <name type="scientific">Campylobacter mucosalis CCUG 21559</name>
    <dbReference type="NCBI Taxonomy" id="1032067"/>
    <lineage>
        <taxon>Bacteria</taxon>
        <taxon>Pseudomonadati</taxon>
        <taxon>Campylobacterota</taxon>
        <taxon>Epsilonproteobacteria</taxon>
        <taxon>Campylobacterales</taxon>
        <taxon>Campylobacteraceae</taxon>
        <taxon>Campylobacter</taxon>
    </lineage>
</organism>
<dbReference type="Proteomes" id="UP000503264">
    <property type="component" value="Chromosome"/>
</dbReference>
<evidence type="ECO:0000313" key="1">
    <source>
        <dbReference type="EMBL" id="QCD45250.1"/>
    </source>
</evidence>